<dbReference type="PANTHER" id="PTHR41252">
    <property type="entry name" value="BLR2505 PROTEIN"/>
    <property type="match status" value="1"/>
</dbReference>
<name>A0ABV6TD83_9ACTN</name>
<keyword evidence="3" id="KW-1185">Reference proteome</keyword>
<dbReference type="EMBL" id="JBHMQV010000001">
    <property type="protein sequence ID" value="MFC0842465.1"/>
    <property type="molecule type" value="Genomic_DNA"/>
</dbReference>
<dbReference type="Gene3D" id="3.10.450.50">
    <property type="match status" value="1"/>
</dbReference>
<evidence type="ECO:0000313" key="3">
    <source>
        <dbReference type="Proteomes" id="UP001589887"/>
    </source>
</evidence>
<evidence type="ECO:0000259" key="1">
    <source>
        <dbReference type="Pfam" id="PF12680"/>
    </source>
</evidence>
<dbReference type="Proteomes" id="UP001589887">
    <property type="component" value="Unassembled WGS sequence"/>
</dbReference>
<dbReference type="InterPro" id="IPR032710">
    <property type="entry name" value="NTF2-like_dom_sf"/>
</dbReference>
<protein>
    <submittedName>
        <fullName evidence="2">Nuclear transport factor 2 family protein</fullName>
    </submittedName>
</protein>
<proteinExistence type="predicted"/>
<gene>
    <name evidence="2" type="ORF">ACFH04_01770</name>
</gene>
<dbReference type="SUPFAM" id="SSF54427">
    <property type="entry name" value="NTF2-like"/>
    <property type="match status" value="1"/>
</dbReference>
<accession>A0ABV6TD83</accession>
<dbReference type="PANTHER" id="PTHR41252:SF1">
    <property type="entry name" value="BLR2505 PROTEIN"/>
    <property type="match status" value="1"/>
</dbReference>
<evidence type="ECO:0000313" key="2">
    <source>
        <dbReference type="EMBL" id="MFC0842465.1"/>
    </source>
</evidence>
<dbReference type="RefSeq" id="WP_394316315.1">
    <property type="nucleotide sequence ID" value="NZ_JBHMQV010000001.1"/>
</dbReference>
<dbReference type="Pfam" id="PF12680">
    <property type="entry name" value="SnoaL_2"/>
    <property type="match status" value="1"/>
</dbReference>
<feature type="domain" description="SnoaL-like" evidence="1">
    <location>
        <begin position="10"/>
        <end position="115"/>
    </location>
</feature>
<comment type="caution">
    <text evidence="2">The sequence shown here is derived from an EMBL/GenBank/DDBJ whole genome shotgun (WGS) entry which is preliminary data.</text>
</comment>
<dbReference type="InterPro" id="IPR037401">
    <property type="entry name" value="SnoaL-like"/>
</dbReference>
<reference evidence="2 3" key="1">
    <citation type="submission" date="2024-09" db="EMBL/GenBank/DDBJ databases">
        <authorList>
            <person name="Sun Q."/>
            <person name="Mori K."/>
        </authorList>
    </citation>
    <scope>NUCLEOTIDE SEQUENCE [LARGE SCALE GENOMIC DNA]</scope>
    <source>
        <strain evidence="2 3">JCM 4557</strain>
    </source>
</reference>
<organism evidence="2 3">
    <name type="scientific">Streptomyces noboritoensis</name>
    <dbReference type="NCBI Taxonomy" id="67337"/>
    <lineage>
        <taxon>Bacteria</taxon>
        <taxon>Bacillati</taxon>
        <taxon>Actinomycetota</taxon>
        <taxon>Actinomycetes</taxon>
        <taxon>Kitasatosporales</taxon>
        <taxon>Streptomycetaceae</taxon>
        <taxon>Streptomyces</taxon>
    </lineage>
</organism>
<sequence>MSDHPDLDLVRRVYTAFAEGNATELERLFDLDVEHVVPGKHALAGTFHGRAEVLANLRTTVAATDGSLNVTVEGLFTTTTGQVIALDRSRASRHGHTIDEPGAILFTIAHGRIIKMVEFYADPAEIERFWA</sequence>